<keyword evidence="4" id="KW-0564">Palmitate</keyword>
<dbReference type="Gene3D" id="3.30.1450.10">
    <property type="match status" value="1"/>
</dbReference>
<protein>
    <recommendedName>
        <fullName evidence="4">Outer membrane protein assembly factor BamE</fullName>
    </recommendedName>
</protein>
<dbReference type="InterPro" id="IPR026592">
    <property type="entry name" value="BamE"/>
</dbReference>
<dbReference type="HAMAP" id="MF_00925">
    <property type="entry name" value="OM_assembly_BamE"/>
    <property type="match status" value="1"/>
</dbReference>
<evidence type="ECO:0000259" key="5">
    <source>
        <dbReference type="Pfam" id="PF04355"/>
    </source>
</evidence>
<evidence type="ECO:0000256" key="4">
    <source>
        <dbReference type="HAMAP-Rule" id="MF_00925"/>
    </source>
</evidence>
<evidence type="ECO:0000256" key="2">
    <source>
        <dbReference type="ARBA" id="ARBA00023136"/>
    </source>
</evidence>
<proteinExistence type="inferred from homology"/>
<dbReference type="AlphaFoldDB" id="A0A323UWZ8"/>
<comment type="caution">
    <text evidence="6">The sequence shown here is derived from an EMBL/GenBank/DDBJ whole genome shotgun (WGS) entry which is preliminary data.</text>
</comment>
<feature type="domain" description="Outer membrane protein assembly factor BamE" evidence="5">
    <location>
        <begin position="37"/>
        <end position="104"/>
    </location>
</feature>
<dbReference type="PANTHER" id="PTHR37482">
    <property type="entry name" value="OUTER MEMBRANE PROTEIN ASSEMBLY FACTOR BAME"/>
    <property type="match status" value="1"/>
</dbReference>
<dbReference type="OrthoDB" id="9808250at2"/>
<comment type="similarity">
    <text evidence="4">Belongs to the BamE family.</text>
</comment>
<dbReference type="PROSITE" id="PS51257">
    <property type="entry name" value="PROKAR_LIPOPROTEIN"/>
    <property type="match status" value="1"/>
</dbReference>
<dbReference type="GO" id="GO:0051205">
    <property type="term" value="P:protein insertion into membrane"/>
    <property type="evidence" value="ECO:0007669"/>
    <property type="project" value="UniProtKB-UniRule"/>
</dbReference>
<gene>
    <name evidence="4" type="primary">bamE</name>
    <name evidence="6" type="ORF">DNK49_09495</name>
</gene>
<evidence type="ECO:0000256" key="3">
    <source>
        <dbReference type="ARBA" id="ARBA00023237"/>
    </source>
</evidence>
<dbReference type="PANTHER" id="PTHR37482:SF1">
    <property type="entry name" value="OUTER MEMBRANE PROTEIN ASSEMBLY FACTOR BAME"/>
    <property type="match status" value="1"/>
</dbReference>
<keyword evidence="3 4" id="KW-0998">Cell outer membrane</keyword>
<dbReference type="RefSeq" id="WP_110524220.1">
    <property type="nucleotide sequence ID" value="NZ_QKOE01000005.1"/>
</dbReference>
<comment type="function">
    <text evidence="4">Part of the outer membrane protein assembly complex, which is involved in assembly and insertion of beta-barrel proteins into the outer membrane.</text>
</comment>
<organism evidence="6 7">
    <name type="scientific">Parazoarcus communis SWub3 = DSM 12120</name>
    <dbReference type="NCBI Taxonomy" id="1121029"/>
    <lineage>
        <taxon>Bacteria</taxon>
        <taxon>Pseudomonadati</taxon>
        <taxon>Pseudomonadota</taxon>
        <taxon>Betaproteobacteria</taxon>
        <taxon>Rhodocyclales</taxon>
        <taxon>Zoogloeaceae</taxon>
        <taxon>Parazoarcus</taxon>
    </lineage>
</organism>
<accession>A0A323UWZ8</accession>
<dbReference type="InterPro" id="IPR007450">
    <property type="entry name" value="BamE_dom"/>
</dbReference>
<dbReference type="InterPro" id="IPR037873">
    <property type="entry name" value="BamE-like"/>
</dbReference>
<name>A0A323UWZ8_9RHOO</name>
<comment type="subunit">
    <text evidence="4">Part of the Bam complex.</text>
</comment>
<dbReference type="Pfam" id="PF04355">
    <property type="entry name" value="BamE"/>
    <property type="match status" value="1"/>
</dbReference>
<dbReference type="GO" id="GO:0043165">
    <property type="term" value="P:Gram-negative-bacterium-type cell outer membrane assembly"/>
    <property type="evidence" value="ECO:0007669"/>
    <property type="project" value="UniProtKB-UniRule"/>
</dbReference>
<dbReference type="GO" id="GO:1990063">
    <property type="term" value="C:Bam protein complex"/>
    <property type="evidence" value="ECO:0007669"/>
    <property type="project" value="TreeGrafter"/>
</dbReference>
<comment type="subcellular location">
    <subcellularLocation>
        <location evidence="4">Cell outer membrane</location>
        <topology evidence="4">Lipid-anchor</topology>
    </subcellularLocation>
</comment>
<keyword evidence="4" id="KW-0449">Lipoprotein</keyword>
<keyword evidence="1 4" id="KW-0732">Signal</keyword>
<keyword evidence="2 4" id="KW-0472">Membrane</keyword>
<evidence type="ECO:0000313" key="7">
    <source>
        <dbReference type="Proteomes" id="UP000248259"/>
    </source>
</evidence>
<dbReference type="EMBL" id="QKOE01000005">
    <property type="protein sequence ID" value="PZA16995.1"/>
    <property type="molecule type" value="Genomic_DNA"/>
</dbReference>
<dbReference type="GO" id="GO:0030674">
    <property type="term" value="F:protein-macromolecule adaptor activity"/>
    <property type="evidence" value="ECO:0007669"/>
    <property type="project" value="TreeGrafter"/>
</dbReference>
<keyword evidence="7" id="KW-1185">Reference proteome</keyword>
<sequence length="137" mass="15031">MRLSLITALAAAGLLAGCSFGTITDRLNPYRIDVRQGNYVDQEMVAQLKRGMSRDQVRFLLGSPLIADAFRTDRWDYVYRFKPGQGEAQQRVISVFFVADKLDRLEGDVAGGDAAAALDAQQSNRVRVIEVPPAGAN</sequence>
<evidence type="ECO:0000256" key="1">
    <source>
        <dbReference type="ARBA" id="ARBA00022729"/>
    </source>
</evidence>
<reference evidence="6 7" key="1">
    <citation type="submission" date="2018-06" db="EMBL/GenBank/DDBJ databases">
        <title>Azoarcus communis strain SWub3 genome.</title>
        <authorList>
            <person name="Zorraquino Salvo V."/>
            <person name="Toubiana D."/>
            <person name="Blumwald E."/>
        </authorList>
    </citation>
    <scope>NUCLEOTIDE SEQUENCE [LARGE SCALE GENOMIC DNA]</scope>
    <source>
        <strain evidence="6 7">SWub3</strain>
    </source>
</reference>
<dbReference type="Proteomes" id="UP000248259">
    <property type="component" value="Unassembled WGS sequence"/>
</dbReference>
<evidence type="ECO:0000313" key="6">
    <source>
        <dbReference type="EMBL" id="PZA16995.1"/>
    </source>
</evidence>